<protein>
    <submittedName>
        <fullName evidence="4">MBL fold hydrolase</fullName>
    </submittedName>
</protein>
<sequence length="462" mass="50902">MQPTLTHHGAITGVTGSCHQYTQTNTSYLIDCGLFQGAESNRPLNAFDFNPKTIDALIVTHCHIDHVGRIPWLIAAGFRGPIFCTEPTAQLLPIVLEDALGIHIPDDQALVERAIDRIRRQIRPIPYGHWHDLPGEQPVQLRFQSAGHILGSAYVEFDHQGHRTVFSGDLGAPGAVFVDPPQPPERADILVLESTYGDRNHEHRETRKTELAKAIERSLRDGGTILIPAFSLGRTQELLAFIEDLTVGAHSVRDIKPGQDTVAHGVHSYKDLPIILDSPLAQTLTTAYRQLSAHWREPLQTKRTQGRYPLAFDNLITVQNHHDHLNLVNRLAKTGQPAIVLAASGMCQGGRIVNYLQSMLDKPQTDILFVGYQARGTLGNRIQRARAGEVIDLFGERRAVNAQIHRLSGFSAHADQAGLIDFATGMAQPPGAIRLVHGDNGAKRALQNLLKRALPDIDLTIP</sequence>
<dbReference type="Proteomes" id="UP000626148">
    <property type="component" value="Unassembled WGS sequence"/>
</dbReference>
<dbReference type="AlphaFoldDB" id="A0A918KE93"/>
<comment type="caution">
    <text evidence="4">The sequence shown here is derived from an EMBL/GenBank/DDBJ whole genome shotgun (WGS) entry which is preliminary data.</text>
</comment>
<evidence type="ECO:0000259" key="3">
    <source>
        <dbReference type="SMART" id="SM01027"/>
    </source>
</evidence>
<accession>A0A918KE93</accession>
<feature type="domain" description="Beta-Casp" evidence="3">
    <location>
        <begin position="235"/>
        <end position="382"/>
    </location>
</feature>
<keyword evidence="5" id="KW-1185">Reference proteome</keyword>
<dbReference type="Gene3D" id="3.60.15.10">
    <property type="entry name" value="Ribonuclease Z/Hydroxyacylglutathione hydrolase-like"/>
    <property type="match status" value="1"/>
</dbReference>
<dbReference type="InterPro" id="IPR022712">
    <property type="entry name" value="Beta_Casp"/>
</dbReference>
<dbReference type="Pfam" id="PF07521">
    <property type="entry name" value="RMMBL"/>
    <property type="match status" value="1"/>
</dbReference>
<dbReference type="CDD" id="cd16295">
    <property type="entry name" value="TTHA0252-CPSF-like_MBL-fold"/>
    <property type="match status" value="1"/>
</dbReference>
<evidence type="ECO:0000256" key="1">
    <source>
        <dbReference type="ARBA" id="ARBA00022801"/>
    </source>
</evidence>
<dbReference type="GO" id="GO:0016787">
    <property type="term" value="F:hydrolase activity"/>
    <property type="evidence" value="ECO:0007669"/>
    <property type="project" value="UniProtKB-KW"/>
</dbReference>
<evidence type="ECO:0000313" key="4">
    <source>
        <dbReference type="EMBL" id="GGX60139.1"/>
    </source>
</evidence>
<dbReference type="InterPro" id="IPR001279">
    <property type="entry name" value="Metallo-B-lactamas"/>
</dbReference>
<keyword evidence="1 4" id="KW-0378">Hydrolase</keyword>
<dbReference type="InterPro" id="IPR036866">
    <property type="entry name" value="RibonucZ/Hydroxyglut_hydro"/>
</dbReference>
<dbReference type="RefSeq" id="WP_189610137.1">
    <property type="nucleotide sequence ID" value="NZ_BMXR01000007.1"/>
</dbReference>
<dbReference type="Pfam" id="PF10996">
    <property type="entry name" value="Beta-Casp"/>
    <property type="match status" value="1"/>
</dbReference>
<dbReference type="InterPro" id="IPR050698">
    <property type="entry name" value="MBL"/>
</dbReference>
<dbReference type="SMART" id="SM00849">
    <property type="entry name" value="Lactamase_B"/>
    <property type="match status" value="1"/>
</dbReference>
<gene>
    <name evidence="4" type="ORF">GCM10007392_30190</name>
</gene>
<feature type="domain" description="Metallo-beta-lactamase" evidence="2">
    <location>
        <begin position="15"/>
        <end position="230"/>
    </location>
</feature>
<name>A0A918KE93_9GAMM</name>
<reference evidence="4" key="2">
    <citation type="submission" date="2020-09" db="EMBL/GenBank/DDBJ databases">
        <authorList>
            <person name="Sun Q."/>
            <person name="Kim S."/>
        </authorList>
    </citation>
    <scope>NUCLEOTIDE SEQUENCE</scope>
    <source>
        <strain evidence="4">KCTC 22169</strain>
    </source>
</reference>
<evidence type="ECO:0000259" key="2">
    <source>
        <dbReference type="SMART" id="SM00849"/>
    </source>
</evidence>
<dbReference type="Gene3D" id="3.40.50.10890">
    <property type="match status" value="1"/>
</dbReference>
<evidence type="ECO:0000313" key="5">
    <source>
        <dbReference type="Proteomes" id="UP000626148"/>
    </source>
</evidence>
<dbReference type="GO" id="GO:0004521">
    <property type="term" value="F:RNA endonuclease activity"/>
    <property type="evidence" value="ECO:0007669"/>
    <property type="project" value="TreeGrafter"/>
</dbReference>
<proteinExistence type="predicted"/>
<organism evidence="4 5">
    <name type="scientific">Saccharospirillum salsuginis</name>
    <dbReference type="NCBI Taxonomy" id="418750"/>
    <lineage>
        <taxon>Bacteria</taxon>
        <taxon>Pseudomonadati</taxon>
        <taxon>Pseudomonadota</taxon>
        <taxon>Gammaproteobacteria</taxon>
        <taxon>Oceanospirillales</taxon>
        <taxon>Saccharospirillaceae</taxon>
        <taxon>Saccharospirillum</taxon>
    </lineage>
</organism>
<dbReference type="InterPro" id="IPR011108">
    <property type="entry name" value="RMMBL"/>
</dbReference>
<dbReference type="EMBL" id="BMXR01000007">
    <property type="protein sequence ID" value="GGX60139.1"/>
    <property type="molecule type" value="Genomic_DNA"/>
</dbReference>
<reference evidence="4" key="1">
    <citation type="journal article" date="2014" name="Int. J. Syst. Evol. Microbiol.">
        <title>Complete genome sequence of Corynebacterium casei LMG S-19264T (=DSM 44701T), isolated from a smear-ripened cheese.</title>
        <authorList>
            <consortium name="US DOE Joint Genome Institute (JGI-PGF)"/>
            <person name="Walter F."/>
            <person name="Albersmeier A."/>
            <person name="Kalinowski J."/>
            <person name="Ruckert C."/>
        </authorList>
    </citation>
    <scope>NUCLEOTIDE SEQUENCE</scope>
    <source>
        <strain evidence="4">KCTC 22169</strain>
    </source>
</reference>
<dbReference type="Pfam" id="PF00753">
    <property type="entry name" value="Lactamase_B"/>
    <property type="match status" value="1"/>
</dbReference>
<dbReference type="PANTHER" id="PTHR11203:SF37">
    <property type="entry name" value="INTEGRATOR COMPLEX SUBUNIT 11"/>
    <property type="match status" value="1"/>
</dbReference>
<dbReference type="SUPFAM" id="SSF56281">
    <property type="entry name" value="Metallo-hydrolase/oxidoreductase"/>
    <property type="match status" value="1"/>
</dbReference>
<dbReference type="SMART" id="SM01027">
    <property type="entry name" value="Beta-Casp"/>
    <property type="match status" value="1"/>
</dbReference>
<dbReference type="PANTHER" id="PTHR11203">
    <property type="entry name" value="CLEAVAGE AND POLYADENYLATION SPECIFICITY FACTOR FAMILY MEMBER"/>
    <property type="match status" value="1"/>
</dbReference>